<gene>
    <name evidence="1" type="ORF">RZN69_20810</name>
</gene>
<dbReference type="EMBL" id="CP136920">
    <property type="protein sequence ID" value="WOO41068.1"/>
    <property type="molecule type" value="Genomic_DNA"/>
</dbReference>
<accession>A0AAQ3LCJ5</accession>
<dbReference type="KEGG" id="puo:RZN69_20810"/>
<keyword evidence="2" id="KW-1185">Reference proteome</keyword>
<dbReference type="NCBIfam" id="TIGR04256">
    <property type="entry name" value="GxxExxY"/>
    <property type="match status" value="1"/>
</dbReference>
<dbReference type="Pfam" id="PF13366">
    <property type="entry name" value="PDDEXK_3"/>
    <property type="match status" value="1"/>
</dbReference>
<evidence type="ECO:0000313" key="1">
    <source>
        <dbReference type="EMBL" id="WOO41068.1"/>
    </source>
</evidence>
<evidence type="ECO:0000313" key="2">
    <source>
        <dbReference type="Proteomes" id="UP001304300"/>
    </source>
</evidence>
<dbReference type="RefSeq" id="WP_317833420.1">
    <property type="nucleotide sequence ID" value="NZ_CP136920.1"/>
</dbReference>
<dbReference type="AlphaFoldDB" id="A0AAQ3LCJ5"/>
<dbReference type="Proteomes" id="UP001304300">
    <property type="component" value="Chromosome"/>
</dbReference>
<dbReference type="InterPro" id="IPR026350">
    <property type="entry name" value="GxxExxY"/>
</dbReference>
<proteinExistence type="predicted"/>
<protein>
    <submittedName>
        <fullName evidence="1">GxxExxY protein</fullName>
    </submittedName>
</protein>
<organism evidence="1 2">
    <name type="scientific">Rubellicoccus peritrichatus</name>
    <dbReference type="NCBI Taxonomy" id="3080537"/>
    <lineage>
        <taxon>Bacteria</taxon>
        <taxon>Pseudomonadati</taxon>
        <taxon>Verrucomicrobiota</taxon>
        <taxon>Opitutia</taxon>
        <taxon>Puniceicoccales</taxon>
        <taxon>Cerasicoccaceae</taxon>
        <taxon>Rubellicoccus</taxon>
    </lineage>
</organism>
<reference evidence="1 2" key="1">
    <citation type="submission" date="2023-10" db="EMBL/GenBank/DDBJ databases">
        <title>Rubellicoccus peritrichatus gen. nov., sp. nov., isolated from an algae of coral reef tank.</title>
        <authorList>
            <person name="Luo J."/>
        </authorList>
    </citation>
    <scope>NUCLEOTIDE SEQUENCE [LARGE SCALE GENOMIC DNA]</scope>
    <source>
        <strain evidence="1 2">CR14</strain>
    </source>
</reference>
<sequence>MNTDSKVRDPETYAIIGAAMTVHRELGHGFLENVYQEALETEFIALGIPYRREAEIAVIYRGEKLKASYRADFICFESIIVELKALTKLTSNEQAQILNYLKASSFQRGLLFNFGVPSLDYKRFILTQKNLCESLKSADS</sequence>
<name>A0AAQ3LCJ5_9BACT</name>